<feature type="transmembrane region" description="Helical" evidence="1">
    <location>
        <begin position="7"/>
        <end position="26"/>
    </location>
</feature>
<proteinExistence type="predicted"/>
<protein>
    <submittedName>
        <fullName evidence="2">DUF3465 domain-containing protein</fullName>
    </submittedName>
</protein>
<reference evidence="2 3" key="1">
    <citation type="submission" date="2021-03" db="EMBL/GenBank/DDBJ databases">
        <title>Novel species identification of genus Shewanella.</title>
        <authorList>
            <person name="Liu G."/>
            <person name="Zhang Q."/>
        </authorList>
    </citation>
    <scope>NUCLEOTIDE SEQUENCE [LARGE SCALE GENOMIC DNA]</scope>
    <source>
        <strain evidence="2 3">FJAT-53726</strain>
    </source>
</reference>
<keyword evidence="1" id="KW-0812">Transmembrane</keyword>
<name>A0A975AL22_9GAMM</name>
<keyword evidence="1" id="KW-0472">Membrane</keyword>
<dbReference type="KEGG" id="scyp:JYB88_03560"/>
<evidence type="ECO:0000313" key="2">
    <source>
        <dbReference type="EMBL" id="QSX30750.1"/>
    </source>
</evidence>
<dbReference type="EMBL" id="CP071504">
    <property type="protein sequence ID" value="QSX30750.1"/>
    <property type="molecule type" value="Genomic_DNA"/>
</dbReference>
<dbReference type="InterPro" id="IPR021856">
    <property type="entry name" value="DUF3465"/>
</dbReference>
<gene>
    <name evidence="2" type="ORF">JYB88_03560</name>
</gene>
<organism evidence="2 3">
    <name type="scientific">Shewanella cyperi</name>
    <dbReference type="NCBI Taxonomy" id="2814292"/>
    <lineage>
        <taxon>Bacteria</taxon>
        <taxon>Pseudomonadati</taxon>
        <taxon>Pseudomonadota</taxon>
        <taxon>Gammaproteobacteria</taxon>
        <taxon>Alteromonadales</taxon>
        <taxon>Shewanellaceae</taxon>
        <taxon>Shewanella</taxon>
    </lineage>
</organism>
<evidence type="ECO:0000256" key="1">
    <source>
        <dbReference type="SAM" id="Phobius"/>
    </source>
</evidence>
<sequence>MTPRTDSLNRILILCIALFAVVWTWHRYPSQEQTAPPAHASLAEIGQTETDLTEIDPTQISSGDAQLARAFANRQSQLQVQGEGEVIKLLADDNEGSRHQRFIIRLASGQTLLIAHNIDLAPRLAPLNIGDWVSFYGQYEWNPKGGVIHWTHADPKGHHPEGWLKYKDR</sequence>
<accession>A0A975AL22</accession>
<dbReference type="Proteomes" id="UP000663281">
    <property type="component" value="Chromosome"/>
</dbReference>
<keyword evidence="3" id="KW-1185">Reference proteome</keyword>
<dbReference type="Pfam" id="PF11948">
    <property type="entry name" value="DUF3465"/>
    <property type="match status" value="1"/>
</dbReference>
<dbReference type="AlphaFoldDB" id="A0A975AL22"/>
<evidence type="ECO:0000313" key="3">
    <source>
        <dbReference type="Proteomes" id="UP000663281"/>
    </source>
</evidence>
<keyword evidence="1" id="KW-1133">Transmembrane helix</keyword>